<proteinExistence type="predicted"/>
<protein>
    <submittedName>
        <fullName evidence="4">Unannotated protein</fullName>
    </submittedName>
</protein>
<name>A0A6J7BKN7_9ZZZZ</name>
<dbReference type="EMBL" id="CAEZXB010000022">
    <property type="protein sequence ID" value="CAB4680642.1"/>
    <property type="molecule type" value="Genomic_DNA"/>
</dbReference>
<feature type="domain" description="DUF5926" evidence="1">
    <location>
        <begin position="49"/>
        <end position="310"/>
    </location>
</feature>
<dbReference type="InterPro" id="IPR045970">
    <property type="entry name" value="DUF5926"/>
</dbReference>
<dbReference type="InterPro" id="IPR004027">
    <property type="entry name" value="SEC_C_motif"/>
</dbReference>
<dbReference type="AlphaFoldDB" id="A0A6J7BKN7"/>
<dbReference type="EMBL" id="CAEZXN010000021">
    <property type="protein sequence ID" value="CAB4697995.1"/>
    <property type="molecule type" value="Genomic_DNA"/>
</dbReference>
<evidence type="ECO:0000259" key="1">
    <source>
        <dbReference type="Pfam" id="PF19348"/>
    </source>
</evidence>
<dbReference type="SUPFAM" id="SSF103642">
    <property type="entry name" value="Sec-C motif"/>
    <property type="match status" value="1"/>
</dbReference>
<dbReference type="EMBL" id="CAFBAA010000068">
    <property type="protein sequence ID" value="CAB4845521.1"/>
    <property type="molecule type" value="Genomic_DNA"/>
</dbReference>
<dbReference type="Gene3D" id="3.10.450.50">
    <property type="match status" value="1"/>
</dbReference>
<evidence type="ECO:0000313" key="5">
    <source>
        <dbReference type="EMBL" id="CAB5074192.1"/>
    </source>
</evidence>
<sequence>MAKSTKVIGMSSEEVAVVAPREPCPCGSGRRYKACHGKDRAPLAFVSRPFEGLPNETEWVALREIVPAAAGKARVKATGQEIVVASLLPNSVSAMKRTDGLVMLALQVQTSSGDASRDMAAALTAILKADNGSTIVGGDLGNTSRLQDLLDLSVPFAPETHANFDFWFTEDEMAKPETSAALAEFEGSIIETERIRVDLGTAFWCAFPDRTVVRWLLPHEEERSLNALARLAASDELNLGNGTRYLGAFRADGLLVPVFDVQHETPIRAFELALTTLSRLFMSSFEENAPLTSAERRARAGLVGRQLTLR</sequence>
<evidence type="ECO:0000313" key="4">
    <source>
        <dbReference type="EMBL" id="CAB4845521.1"/>
    </source>
</evidence>
<dbReference type="Pfam" id="PF02810">
    <property type="entry name" value="SEC-C"/>
    <property type="match status" value="1"/>
</dbReference>
<gene>
    <name evidence="2" type="ORF">UFOPK2342_01119</name>
    <name evidence="3" type="ORF">UFOPK2423_01001</name>
    <name evidence="4" type="ORF">UFOPK3266_01653</name>
    <name evidence="5" type="ORF">UFOPK4367_00551</name>
</gene>
<accession>A0A6J7BKN7</accession>
<dbReference type="Pfam" id="PF19348">
    <property type="entry name" value="DUF5926"/>
    <property type="match status" value="1"/>
</dbReference>
<evidence type="ECO:0000313" key="3">
    <source>
        <dbReference type="EMBL" id="CAB4697995.1"/>
    </source>
</evidence>
<reference evidence="4" key="1">
    <citation type="submission" date="2020-05" db="EMBL/GenBank/DDBJ databases">
        <authorList>
            <person name="Chiriac C."/>
            <person name="Salcher M."/>
            <person name="Ghai R."/>
            <person name="Kavagutti S V."/>
        </authorList>
    </citation>
    <scope>NUCLEOTIDE SEQUENCE</scope>
</reference>
<organism evidence="4">
    <name type="scientific">freshwater metagenome</name>
    <dbReference type="NCBI Taxonomy" id="449393"/>
    <lineage>
        <taxon>unclassified sequences</taxon>
        <taxon>metagenomes</taxon>
        <taxon>ecological metagenomes</taxon>
    </lineage>
</organism>
<evidence type="ECO:0000313" key="2">
    <source>
        <dbReference type="EMBL" id="CAB4680642.1"/>
    </source>
</evidence>
<dbReference type="EMBL" id="CAFBRC010000027">
    <property type="protein sequence ID" value="CAB5074192.1"/>
    <property type="molecule type" value="Genomic_DNA"/>
</dbReference>